<dbReference type="OrthoDB" id="243313at2759"/>
<dbReference type="CDD" id="cd17870">
    <property type="entry name" value="GPN1"/>
    <property type="match status" value="1"/>
</dbReference>
<comment type="similarity">
    <text evidence="1 9">Belongs to the GPN-loop GTPase family.</text>
</comment>
<keyword evidence="2 9" id="KW-0963">Cytoplasm</keyword>
<dbReference type="EC" id="3.6.5.-" evidence="9"/>
<dbReference type="GO" id="GO:0005634">
    <property type="term" value="C:nucleus"/>
    <property type="evidence" value="ECO:0007669"/>
    <property type="project" value="UniProtKB-SubCell"/>
</dbReference>
<dbReference type="InterPro" id="IPR030230">
    <property type="entry name" value="Gpn1/Npa3/XAB1"/>
</dbReference>
<evidence type="ECO:0000313" key="14">
    <source>
        <dbReference type="WBParaSite" id="BXY_0703200.1"/>
    </source>
</evidence>
<proteinExistence type="inferred from homology"/>
<dbReference type="AlphaFoldDB" id="A0A1I7S203"/>
<evidence type="ECO:0000313" key="12">
    <source>
        <dbReference type="Proteomes" id="UP000095284"/>
    </source>
</evidence>
<evidence type="ECO:0000256" key="5">
    <source>
        <dbReference type="ARBA" id="ARBA00023054"/>
    </source>
</evidence>
<dbReference type="InterPro" id="IPR004130">
    <property type="entry name" value="Gpn"/>
</dbReference>
<evidence type="ECO:0000256" key="6">
    <source>
        <dbReference type="ARBA" id="ARBA00023134"/>
    </source>
</evidence>
<dbReference type="GO" id="GO:0005737">
    <property type="term" value="C:cytoplasm"/>
    <property type="evidence" value="ECO:0007669"/>
    <property type="project" value="UniProtKB-SubCell"/>
</dbReference>
<dbReference type="InterPro" id="IPR027417">
    <property type="entry name" value="P-loop_NTPase"/>
</dbReference>
<evidence type="ECO:0000256" key="7">
    <source>
        <dbReference type="ARBA" id="ARBA00023242"/>
    </source>
</evidence>
<evidence type="ECO:0000256" key="1">
    <source>
        <dbReference type="ARBA" id="ARBA00005290"/>
    </source>
</evidence>
<evidence type="ECO:0000256" key="8">
    <source>
        <dbReference type="ARBA" id="ARBA00055682"/>
    </source>
</evidence>
<evidence type="ECO:0000256" key="3">
    <source>
        <dbReference type="ARBA" id="ARBA00022741"/>
    </source>
</evidence>
<organism evidence="12 14">
    <name type="scientific">Bursaphelenchus xylophilus</name>
    <name type="common">Pinewood nematode worm</name>
    <name type="synonym">Aphelenchoides xylophilus</name>
    <dbReference type="NCBI Taxonomy" id="6326"/>
    <lineage>
        <taxon>Eukaryota</taxon>
        <taxon>Metazoa</taxon>
        <taxon>Ecdysozoa</taxon>
        <taxon>Nematoda</taxon>
        <taxon>Chromadorea</taxon>
        <taxon>Rhabditida</taxon>
        <taxon>Tylenchina</taxon>
        <taxon>Tylenchomorpha</taxon>
        <taxon>Aphelenchoidea</taxon>
        <taxon>Aphelenchoididae</taxon>
        <taxon>Bursaphelenchus</taxon>
    </lineage>
</organism>
<comment type="subunit">
    <text evidence="9">Binds to RNA polymerase II.</text>
</comment>
<keyword evidence="4 9" id="KW-0378">Hydrolase</keyword>
<evidence type="ECO:0000313" key="13">
    <source>
        <dbReference type="Proteomes" id="UP000659654"/>
    </source>
</evidence>
<reference evidence="11" key="2">
    <citation type="submission" date="2020-08" db="EMBL/GenBank/DDBJ databases">
        <authorList>
            <person name="Kikuchi T."/>
        </authorList>
    </citation>
    <scope>NUCLEOTIDE SEQUENCE</scope>
    <source>
        <strain evidence="10">Ka4C1</strain>
    </source>
</reference>
<evidence type="ECO:0000256" key="9">
    <source>
        <dbReference type="RuleBase" id="RU365059"/>
    </source>
</evidence>
<keyword evidence="13" id="KW-1185">Reference proteome</keyword>
<dbReference type="PANTHER" id="PTHR21231:SF8">
    <property type="entry name" value="GPN-LOOP GTPASE 1"/>
    <property type="match status" value="1"/>
</dbReference>
<keyword evidence="3 9" id="KW-0547">Nucleotide-binding</keyword>
<keyword evidence="5" id="KW-0175">Coiled coil</keyword>
<dbReference type="EMBL" id="CAJFCV020000001">
    <property type="protein sequence ID" value="CAG9090222.1"/>
    <property type="molecule type" value="Genomic_DNA"/>
</dbReference>
<accession>A0A1I7S203</accession>
<evidence type="ECO:0000256" key="4">
    <source>
        <dbReference type="ARBA" id="ARBA00022801"/>
    </source>
</evidence>
<dbReference type="FunFam" id="3.40.50.300:FF:000888">
    <property type="entry name" value="GPN-loop GTPase 1"/>
    <property type="match status" value="1"/>
</dbReference>
<dbReference type="GO" id="GO:0003924">
    <property type="term" value="F:GTPase activity"/>
    <property type="evidence" value="ECO:0007669"/>
    <property type="project" value="InterPro"/>
</dbReference>
<dbReference type="SMR" id="A0A1I7S203"/>
<reference evidence="14" key="1">
    <citation type="submission" date="2016-11" db="UniProtKB">
        <authorList>
            <consortium name="WormBaseParasite"/>
        </authorList>
    </citation>
    <scope>IDENTIFICATION</scope>
</reference>
<comment type="subcellular location">
    <subcellularLocation>
        <location evidence="9">Cytoplasm</location>
    </subcellularLocation>
    <subcellularLocation>
        <location evidence="9">Nucleus</location>
    </subcellularLocation>
</comment>
<dbReference type="SUPFAM" id="SSF52540">
    <property type="entry name" value="P-loop containing nucleoside triphosphate hydrolases"/>
    <property type="match status" value="1"/>
</dbReference>
<keyword evidence="7" id="KW-0539">Nucleus</keyword>
<gene>
    <name evidence="10" type="ORF">BXYJ_LOCUS2852</name>
</gene>
<dbReference type="EMBL" id="CAJFDI010000001">
    <property type="protein sequence ID" value="CAD5212302.1"/>
    <property type="molecule type" value="Genomic_DNA"/>
</dbReference>
<evidence type="ECO:0000313" key="10">
    <source>
        <dbReference type="EMBL" id="CAD5212302.1"/>
    </source>
</evidence>
<protein>
    <recommendedName>
        <fullName evidence="9">GPN-loop GTPase</fullName>
        <ecNumber evidence="9">3.6.5.-</ecNumber>
    </recommendedName>
</protein>
<dbReference type="Proteomes" id="UP000095284">
    <property type="component" value="Unplaced"/>
</dbReference>
<keyword evidence="6 9" id="KW-0342">GTP-binding</keyword>
<dbReference type="Proteomes" id="UP000582659">
    <property type="component" value="Unassembled WGS sequence"/>
</dbReference>
<dbReference type="Gene3D" id="3.40.50.300">
    <property type="entry name" value="P-loop containing nucleotide triphosphate hydrolases"/>
    <property type="match status" value="1"/>
</dbReference>
<dbReference type="GO" id="GO:0005525">
    <property type="term" value="F:GTP binding"/>
    <property type="evidence" value="ECO:0007669"/>
    <property type="project" value="UniProtKB-KW"/>
</dbReference>
<dbReference type="eggNOG" id="KOG1532">
    <property type="taxonomic scope" value="Eukaryota"/>
</dbReference>
<comment type="function">
    <text evidence="8 9">Small GTPase required for proper nuclear import of RNA polymerase II (RNAPII). May act at an RNAP assembly step prior to nuclear import.</text>
</comment>
<dbReference type="Proteomes" id="UP000659654">
    <property type="component" value="Unassembled WGS sequence"/>
</dbReference>
<dbReference type="PANTHER" id="PTHR21231">
    <property type="entry name" value="XPA-BINDING PROTEIN 1-RELATED"/>
    <property type="match status" value="1"/>
</dbReference>
<name>A0A1I7S203_BURXY</name>
<dbReference type="Pfam" id="PF03029">
    <property type="entry name" value="ATP_bind_1"/>
    <property type="match status" value="1"/>
</dbReference>
<sequence>MAESSTSSSSEAPKQNSGAPCVLVLGMAGSGKSSFVQRLTAYLHARNSFPYVVNLDPAVNQVHYPANIDIRDTVDYKAIMKEYGLGPNGAIMTCLNLICTRFNQVLELLAKRADQVPYFLFDTPGQIEAFTWSASGSIITDTLASTHPTVIAYVVDTARATNPTTFMSNMLYACSILFRTKLPFFIVFNKADVVKPDFAKKWMTDFESLHEDIHKANPTYMGDFTRSLSLVLDTFYSNLNTATVSSMTGEGMEEVLQVIEKCKQEYYDDYLPMYNKIKKDKVEKIQQSESLEKLGELTLKEKDVPHQ</sequence>
<evidence type="ECO:0000256" key="2">
    <source>
        <dbReference type="ARBA" id="ARBA00022490"/>
    </source>
</evidence>
<dbReference type="WBParaSite" id="BXY_0703200.1">
    <property type="protein sequence ID" value="BXY_0703200.1"/>
    <property type="gene ID" value="BXY_0703200"/>
</dbReference>
<evidence type="ECO:0000313" key="11">
    <source>
        <dbReference type="EMBL" id="CAG9090222.1"/>
    </source>
</evidence>